<proteinExistence type="predicted"/>
<comment type="caution">
    <text evidence="1">The sequence shown here is derived from an EMBL/GenBank/DDBJ whole genome shotgun (WGS) entry which is preliminary data.</text>
</comment>
<reference evidence="1 2" key="1">
    <citation type="journal article" date="2015" name="Genome Biol.">
        <title>Comparative genomics of Steinernema reveals deeply conserved gene regulatory networks.</title>
        <authorList>
            <person name="Dillman A.R."/>
            <person name="Macchietto M."/>
            <person name="Porter C.F."/>
            <person name="Rogers A."/>
            <person name="Williams B."/>
            <person name="Antoshechkin I."/>
            <person name="Lee M.M."/>
            <person name="Goodwin Z."/>
            <person name="Lu X."/>
            <person name="Lewis E.E."/>
            <person name="Goodrich-Blair H."/>
            <person name="Stock S.P."/>
            <person name="Adams B.J."/>
            <person name="Sternberg P.W."/>
            <person name="Mortazavi A."/>
        </authorList>
    </citation>
    <scope>NUCLEOTIDE SEQUENCE [LARGE SCALE GENOMIC DNA]</scope>
    <source>
        <strain evidence="1 2">ALL</strain>
    </source>
</reference>
<evidence type="ECO:0000313" key="1">
    <source>
        <dbReference type="EMBL" id="TKR88448.1"/>
    </source>
</evidence>
<name>A0A4U5NY01_STECR</name>
<dbReference type="AlphaFoldDB" id="A0A4U5NY01"/>
<dbReference type="Proteomes" id="UP000298663">
    <property type="component" value="Unassembled WGS sequence"/>
</dbReference>
<keyword evidence="2" id="KW-1185">Reference proteome</keyword>
<gene>
    <name evidence="1" type="ORF">L596_012693</name>
</gene>
<accession>A0A4U5NY01</accession>
<reference evidence="1 2" key="2">
    <citation type="journal article" date="2019" name="G3 (Bethesda)">
        <title>Hybrid Assembly of the Genome of the Entomopathogenic Nematode Steinernema carpocapsae Identifies the X-Chromosome.</title>
        <authorList>
            <person name="Serra L."/>
            <person name="Macchietto M."/>
            <person name="Macias-Munoz A."/>
            <person name="McGill C.J."/>
            <person name="Rodriguez I.M."/>
            <person name="Rodriguez B."/>
            <person name="Murad R."/>
            <person name="Mortazavi A."/>
        </authorList>
    </citation>
    <scope>NUCLEOTIDE SEQUENCE [LARGE SCALE GENOMIC DNA]</scope>
    <source>
        <strain evidence="1 2">ALL</strain>
    </source>
</reference>
<organism evidence="1 2">
    <name type="scientific">Steinernema carpocapsae</name>
    <name type="common">Entomopathogenic nematode</name>
    <dbReference type="NCBI Taxonomy" id="34508"/>
    <lineage>
        <taxon>Eukaryota</taxon>
        <taxon>Metazoa</taxon>
        <taxon>Ecdysozoa</taxon>
        <taxon>Nematoda</taxon>
        <taxon>Chromadorea</taxon>
        <taxon>Rhabditida</taxon>
        <taxon>Tylenchina</taxon>
        <taxon>Panagrolaimomorpha</taxon>
        <taxon>Strongyloidoidea</taxon>
        <taxon>Steinernematidae</taxon>
        <taxon>Steinernema</taxon>
    </lineage>
</organism>
<sequence length="71" mass="8340">MQISFNSEILLFSFVLFTQLTTYSLNALYYASFSTPDRRRDECANNWKKHSECKNGYFKILLCVKIEINSS</sequence>
<evidence type="ECO:0000313" key="2">
    <source>
        <dbReference type="Proteomes" id="UP000298663"/>
    </source>
</evidence>
<dbReference type="EMBL" id="AZBU02000003">
    <property type="protein sequence ID" value="TKR88448.1"/>
    <property type="molecule type" value="Genomic_DNA"/>
</dbReference>
<protein>
    <submittedName>
        <fullName evidence="1">Uncharacterized protein</fullName>
    </submittedName>
</protein>